<dbReference type="eggNOG" id="COG3420">
    <property type="taxonomic scope" value="Bacteria"/>
</dbReference>
<dbReference type="Proteomes" id="UP000006512">
    <property type="component" value="Unassembled WGS sequence"/>
</dbReference>
<evidence type="ECO:0000256" key="2">
    <source>
        <dbReference type="SAM" id="SignalP"/>
    </source>
</evidence>
<dbReference type="InterPro" id="IPR006626">
    <property type="entry name" value="PbH1"/>
</dbReference>
<dbReference type="InterPro" id="IPR012334">
    <property type="entry name" value="Pectin_lyas_fold"/>
</dbReference>
<feature type="domain" description="Right handed beta helix" evidence="3">
    <location>
        <begin position="920"/>
        <end position="1069"/>
    </location>
</feature>
<feature type="region of interest" description="Disordered" evidence="1">
    <location>
        <begin position="1193"/>
        <end position="1214"/>
    </location>
</feature>
<dbReference type="Pfam" id="PF13229">
    <property type="entry name" value="Beta_helix"/>
    <property type="match status" value="1"/>
</dbReference>
<evidence type="ECO:0000313" key="4">
    <source>
        <dbReference type="EMBL" id="EGF90077.1"/>
    </source>
</evidence>
<dbReference type="STRING" id="715226.ABI_45040"/>
<name>F4QTK7_9CAUL</name>
<dbReference type="InterPro" id="IPR039448">
    <property type="entry name" value="Beta_helix"/>
</dbReference>
<proteinExistence type="predicted"/>
<evidence type="ECO:0000313" key="5">
    <source>
        <dbReference type="Proteomes" id="UP000006512"/>
    </source>
</evidence>
<dbReference type="SMART" id="SM00710">
    <property type="entry name" value="PbH1"/>
    <property type="match status" value="5"/>
</dbReference>
<feature type="signal peptide" evidence="2">
    <location>
        <begin position="1"/>
        <end position="29"/>
    </location>
</feature>
<sequence>MNFKPFLSRTATGSTAGALALTVFLAVLAGCAPGAGTPSVTQSPDTVRAEAAYTQAQKLTDPTQREAELAKAMRLYDQATLSDPALGNSPNFSNLLKDYSTLLSQRGGNAALPVETRRELLTSARFISERQPDAVTGARDLLSIARQQIRIGDYRAAVDTLTAGYVRMAKVPAAQRDPVVGDMARLLALAAGQRDRATAWATEITDPVRRGAVLSDVSRWKLRVGDFTAPELASFRDQSVAELDRRSPELLDAAETLRVNGNTEAALAAALAARVGTPDRDNLLLTLVQEATTNEQRDVVEIAAFGISSIAQQNEALFFLAMGNTDSPRLSIAERLTQSLTDTTLKAQVLSQVAAAYAKSHVTQAATAQTLETVKITSFFMPRAAKSRINANLALVDIYSGDYPRALMYANRIGEPDHKTKTLQELARRATSSRDWATAEKAINGIKSAGQREQAALLRAVLLAAKEQPDAIASLAKSQTSPGTKAWVLAYAADAYAKRIEPAKALAIVAQIEALRAKASSVEEVQQTASAAVFALASTGQPVKAEAYLLDAMADDNVHYLNALTELAAAWAKVKDTGRIDQAVAWALDEHQASDMLQRVVRVFSDKHEYEVAALYARQIPDYQDRVRSMRQLAAASAEALDIYGVLDGGVTRPDNTARERQVILKGQAATYYNIGNNKVGESIPTPPNLNSYSRQAVSDNIPVATDGGVYVIPMEYSYYNTKFVSQVNNTFRQIGEKVFPVQAQGTRYPRYIHIESGVLTLESLARHLNSIGEGELLIRKGSRYMLNVPLLVGPQASLVISGTDAEELRLNSNTGVFIVNAGKLWLHDITVAGWDAAGKAYPKLDFDSRNQFRPFLISWGGSQMHADGSHFHHLGFNGAKGYGFSYSQGPILVQQHRPGALNRPTGMVVDNSFEEMYFGFFTNAADDIALIGNEYRNNLIYGVDPHDYSKRLIIAYNVSYGTVKKHGIIGSREVDDSWIVGNIVFDNHGTGIMLDRISSGNLVYANRVWGNGQDGLAVYESPCNILAGNRTFENHGDAVKVRNSTDIGIFRNHLITAQRAGVNIYVGDPKEVIGFPTRDAVKDPYTKFVTVAVVDNVIDKHNGTGITATGFGTVAVKGNQFFGSTKKLLQGDLEPHGREMLRLQGEGVVVRSSCRAVNVPKVCPFLNQGYLSGVVEELPPANGAGMICTGTLDPDQETAEAGAEFDSEEDHAS</sequence>
<evidence type="ECO:0000259" key="3">
    <source>
        <dbReference type="Pfam" id="PF13229"/>
    </source>
</evidence>
<organism evidence="4 5">
    <name type="scientific">Asticcacaulis biprosthecium C19</name>
    <dbReference type="NCBI Taxonomy" id="715226"/>
    <lineage>
        <taxon>Bacteria</taxon>
        <taxon>Pseudomonadati</taxon>
        <taxon>Pseudomonadota</taxon>
        <taxon>Alphaproteobacteria</taxon>
        <taxon>Caulobacterales</taxon>
        <taxon>Caulobacteraceae</taxon>
        <taxon>Asticcacaulis</taxon>
    </lineage>
</organism>
<evidence type="ECO:0000256" key="1">
    <source>
        <dbReference type="SAM" id="MobiDB-lite"/>
    </source>
</evidence>
<dbReference type="RefSeq" id="WP_006275278.1">
    <property type="nucleotide sequence ID" value="NZ_GL883080.1"/>
</dbReference>
<feature type="compositionally biased region" description="Acidic residues" evidence="1">
    <location>
        <begin position="1195"/>
        <end position="1214"/>
    </location>
</feature>
<keyword evidence="2" id="KW-0732">Signal</keyword>
<dbReference type="Gene3D" id="2.160.20.10">
    <property type="entry name" value="Single-stranded right-handed beta-helix, Pectin lyase-like"/>
    <property type="match status" value="1"/>
</dbReference>
<accession>F4QTK7</accession>
<dbReference type="InterPro" id="IPR011050">
    <property type="entry name" value="Pectin_lyase_fold/virulence"/>
</dbReference>
<dbReference type="OrthoDB" id="6189730at2"/>
<dbReference type="EMBL" id="GL883080">
    <property type="protein sequence ID" value="EGF90077.1"/>
    <property type="molecule type" value="Genomic_DNA"/>
</dbReference>
<feature type="chain" id="PRO_5003321107" evidence="2">
    <location>
        <begin position="30"/>
        <end position="1214"/>
    </location>
</feature>
<reference evidence="5" key="1">
    <citation type="submission" date="2011-03" db="EMBL/GenBank/DDBJ databases">
        <title>Draft genome sequence of Brevundimonas diminuta.</title>
        <authorList>
            <person name="Brown P.J.B."/>
            <person name="Buechlein A."/>
            <person name="Hemmerich C."/>
            <person name="Brun Y.V."/>
        </authorList>
    </citation>
    <scope>NUCLEOTIDE SEQUENCE [LARGE SCALE GENOMIC DNA]</scope>
    <source>
        <strain evidence="5">C19</strain>
    </source>
</reference>
<dbReference type="SUPFAM" id="SSF51126">
    <property type="entry name" value="Pectin lyase-like"/>
    <property type="match status" value="1"/>
</dbReference>
<dbReference type="HOGENOM" id="CLU_269330_0_0_5"/>
<protein>
    <submittedName>
        <fullName evidence="4">Carbohydrate-binding and sugar hydrolysis</fullName>
    </submittedName>
</protein>
<dbReference type="AlphaFoldDB" id="F4QTK7"/>
<gene>
    <name evidence="4" type="ORF">ABI_45040</name>
</gene>
<keyword evidence="5" id="KW-1185">Reference proteome</keyword>
<dbReference type="PROSITE" id="PS51257">
    <property type="entry name" value="PROKAR_LIPOPROTEIN"/>
    <property type="match status" value="1"/>
</dbReference>